<evidence type="ECO:0000313" key="1">
    <source>
        <dbReference type="EMBL" id="CAJ2660135.1"/>
    </source>
</evidence>
<proteinExistence type="predicted"/>
<evidence type="ECO:0000313" key="2">
    <source>
        <dbReference type="Proteomes" id="UP001177021"/>
    </source>
</evidence>
<organism evidence="1 2">
    <name type="scientific">Trifolium pratense</name>
    <name type="common">Red clover</name>
    <dbReference type="NCBI Taxonomy" id="57577"/>
    <lineage>
        <taxon>Eukaryota</taxon>
        <taxon>Viridiplantae</taxon>
        <taxon>Streptophyta</taxon>
        <taxon>Embryophyta</taxon>
        <taxon>Tracheophyta</taxon>
        <taxon>Spermatophyta</taxon>
        <taxon>Magnoliopsida</taxon>
        <taxon>eudicotyledons</taxon>
        <taxon>Gunneridae</taxon>
        <taxon>Pentapetalae</taxon>
        <taxon>rosids</taxon>
        <taxon>fabids</taxon>
        <taxon>Fabales</taxon>
        <taxon>Fabaceae</taxon>
        <taxon>Papilionoideae</taxon>
        <taxon>50 kb inversion clade</taxon>
        <taxon>NPAAA clade</taxon>
        <taxon>Hologalegina</taxon>
        <taxon>IRL clade</taxon>
        <taxon>Trifolieae</taxon>
        <taxon>Trifolium</taxon>
    </lineage>
</organism>
<keyword evidence="2" id="KW-1185">Reference proteome</keyword>
<dbReference type="EMBL" id="CASHSV030000311">
    <property type="protein sequence ID" value="CAJ2660135.1"/>
    <property type="molecule type" value="Genomic_DNA"/>
</dbReference>
<protein>
    <submittedName>
        <fullName evidence="1">Uncharacterized protein</fullName>
    </submittedName>
</protein>
<gene>
    <name evidence="1" type="ORF">MILVUS5_LOCUS26153</name>
</gene>
<accession>A0ACB0KSH7</accession>
<sequence>MLLQYERATMNIQTQLLEALHKLWKNDIPSKVGIFGWRLLLMIPPTRVSLASKGILTNSHDLSCVFCFIDDDDCTHIFFSCTFVKQVWNRISNWLGIQLDYEDERLETFAFIW</sequence>
<comment type="caution">
    <text evidence="1">The sequence shown here is derived from an EMBL/GenBank/DDBJ whole genome shotgun (WGS) entry which is preliminary data.</text>
</comment>
<name>A0ACB0KSH7_TRIPR</name>
<reference evidence="1" key="1">
    <citation type="submission" date="2023-10" db="EMBL/GenBank/DDBJ databases">
        <authorList>
            <person name="Rodriguez Cubillos JULIANA M."/>
            <person name="De Vega J."/>
        </authorList>
    </citation>
    <scope>NUCLEOTIDE SEQUENCE</scope>
</reference>
<dbReference type="Proteomes" id="UP001177021">
    <property type="component" value="Unassembled WGS sequence"/>
</dbReference>